<evidence type="ECO:0000313" key="7">
    <source>
        <dbReference type="EMBL" id="ACZ41954.1"/>
    </source>
</evidence>
<dbReference type="NCBIfam" id="TIGR00374">
    <property type="entry name" value="flippase-like domain"/>
    <property type="match status" value="1"/>
</dbReference>
<evidence type="ECO:0008006" key="9">
    <source>
        <dbReference type="Google" id="ProtNLM"/>
    </source>
</evidence>
<dbReference type="EMBL" id="CP001825">
    <property type="protein sequence ID" value="ACZ41954.1"/>
    <property type="molecule type" value="Genomic_DNA"/>
</dbReference>
<proteinExistence type="predicted"/>
<feature type="transmembrane region" description="Helical" evidence="6">
    <location>
        <begin position="45"/>
        <end position="64"/>
    </location>
</feature>
<evidence type="ECO:0000256" key="2">
    <source>
        <dbReference type="ARBA" id="ARBA00022475"/>
    </source>
</evidence>
<evidence type="ECO:0000256" key="5">
    <source>
        <dbReference type="ARBA" id="ARBA00023136"/>
    </source>
</evidence>
<dbReference type="PANTHER" id="PTHR39087:SF2">
    <property type="entry name" value="UPF0104 MEMBRANE PROTEIN MJ1595"/>
    <property type="match status" value="1"/>
</dbReference>
<feature type="transmembrane region" description="Helical" evidence="6">
    <location>
        <begin position="248"/>
        <end position="270"/>
    </location>
</feature>
<keyword evidence="3 6" id="KW-0812">Transmembrane</keyword>
<keyword evidence="8" id="KW-1185">Reference proteome</keyword>
<keyword evidence="2" id="KW-1003">Cell membrane</keyword>
<keyword evidence="5 6" id="KW-0472">Membrane</keyword>
<accession>D1CG98</accession>
<protein>
    <recommendedName>
        <fullName evidence="9">Flippase-like domain-containing protein</fullName>
    </recommendedName>
</protein>
<dbReference type="InterPro" id="IPR022791">
    <property type="entry name" value="L-PG_synthase/AglD"/>
</dbReference>
<dbReference type="STRING" id="525904.Tter_1038"/>
<feature type="transmembrane region" description="Helical" evidence="6">
    <location>
        <begin position="128"/>
        <end position="148"/>
    </location>
</feature>
<feature type="transmembrane region" description="Helical" evidence="6">
    <location>
        <begin position="291"/>
        <end position="317"/>
    </location>
</feature>
<gene>
    <name evidence="7" type="ordered locus">Tter_1038</name>
</gene>
<dbReference type="eggNOG" id="COG0392">
    <property type="taxonomic scope" value="Bacteria"/>
</dbReference>
<keyword evidence="4 6" id="KW-1133">Transmembrane helix</keyword>
<comment type="subcellular location">
    <subcellularLocation>
        <location evidence="1">Cell membrane</location>
        <topology evidence="1">Multi-pass membrane protein</topology>
    </subcellularLocation>
</comment>
<evidence type="ECO:0000256" key="4">
    <source>
        <dbReference type="ARBA" id="ARBA00022989"/>
    </source>
</evidence>
<evidence type="ECO:0000313" key="8">
    <source>
        <dbReference type="Proteomes" id="UP000000323"/>
    </source>
</evidence>
<organism evidence="7 8">
    <name type="scientific">Thermobaculum terrenum (strain ATCC BAA-798 / CCMEE 7001 / YNP1)</name>
    <dbReference type="NCBI Taxonomy" id="525904"/>
    <lineage>
        <taxon>Bacteria</taxon>
        <taxon>Bacillati</taxon>
        <taxon>Chloroflexota</taxon>
        <taxon>Chloroflexia</taxon>
        <taxon>Candidatus Thermobaculales</taxon>
        <taxon>Candidatus Thermobaculaceae</taxon>
        <taxon>Thermobaculum</taxon>
    </lineage>
</organism>
<sequence length="341" mass="37795">MNKNYRYLFSWKSWFTFLVSLVFLGLAFRSVDVRHVLSILSNTRYPEILAAIAVYFLGVLIRVFRWGLLLSPYKRCSIKNLFSSLTVGYMGNDVLPARAGEFVRVYLLSKFEGVSKSLSLGTILIERFMDAIVMLAIAFGTSFLVSMSRDASHVMLTVALLLLVAMLFLISLAYMPYSTIIFISRLFPIRGFDRIGEICTRFISGVKILRSPRIVVGGLILSSLSWMIEGITYWLVAKSIDFDISFSYVLLTLAVANLFTLIPAAPGYIGTFEAGVLLALSSVSFLSKEAILGYAFLLHVVLVVPVILVGTLLWFLLGVRLSVVSSLATRKDAVVDLSGGE</sequence>
<dbReference type="Proteomes" id="UP000000323">
    <property type="component" value="Chromosome 1"/>
</dbReference>
<evidence type="ECO:0000256" key="3">
    <source>
        <dbReference type="ARBA" id="ARBA00022692"/>
    </source>
</evidence>
<evidence type="ECO:0000256" key="1">
    <source>
        <dbReference type="ARBA" id="ARBA00004651"/>
    </source>
</evidence>
<dbReference type="KEGG" id="ttr:Tter_1038"/>
<dbReference type="HOGENOM" id="CLU_048072_3_1_0"/>
<dbReference type="Pfam" id="PF03706">
    <property type="entry name" value="LPG_synthase_TM"/>
    <property type="match status" value="1"/>
</dbReference>
<dbReference type="GO" id="GO:0005886">
    <property type="term" value="C:plasma membrane"/>
    <property type="evidence" value="ECO:0007669"/>
    <property type="project" value="UniProtKB-SubCell"/>
</dbReference>
<name>D1CG98_THET1</name>
<reference evidence="8" key="1">
    <citation type="journal article" date="2010" name="Stand. Genomic Sci.">
        <title>Complete genome sequence of 'Thermobaculum terrenum' type strain (YNP1).</title>
        <authorList>
            <person name="Kiss H."/>
            <person name="Cleland D."/>
            <person name="Lapidus A."/>
            <person name="Lucas S."/>
            <person name="Glavina Del Rio T."/>
            <person name="Nolan M."/>
            <person name="Tice H."/>
            <person name="Han C."/>
            <person name="Goodwin L."/>
            <person name="Pitluck S."/>
            <person name="Liolios K."/>
            <person name="Ivanova N."/>
            <person name="Mavromatis K."/>
            <person name="Ovchinnikova G."/>
            <person name="Pati A."/>
            <person name="Chen A."/>
            <person name="Palaniappan K."/>
            <person name="Land M."/>
            <person name="Hauser L."/>
            <person name="Chang Y."/>
            <person name="Jeffries C."/>
            <person name="Lu M."/>
            <person name="Brettin T."/>
            <person name="Detter J."/>
            <person name="Goker M."/>
            <person name="Tindall B."/>
            <person name="Beck B."/>
            <person name="McDermott T."/>
            <person name="Woyke T."/>
            <person name="Bristow J."/>
            <person name="Eisen J."/>
            <person name="Markowitz V."/>
            <person name="Hugenholtz P."/>
            <person name="Kyrpides N."/>
            <person name="Klenk H."/>
            <person name="Cheng J."/>
        </authorList>
    </citation>
    <scope>NUCLEOTIDE SEQUENCE [LARGE SCALE GENOMIC DNA]</scope>
    <source>
        <strain evidence="8">ATCC BAA-798 / YNP1</strain>
    </source>
</reference>
<dbReference type="PANTHER" id="PTHR39087">
    <property type="entry name" value="UPF0104 MEMBRANE PROTEIN MJ1595"/>
    <property type="match status" value="1"/>
</dbReference>
<dbReference type="AlphaFoldDB" id="D1CG98"/>
<feature type="transmembrane region" description="Helical" evidence="6">
    <location>
        <begin position="154"/>
        <end position="175"/>
    </location>
</feature>
<feature type="transmembrane region" description="Helical" evidence="6">
    <location>
        <begin position="214"/>
        <end position="236"/>
    </location>
</feature>
<evidence type="ECO:0000256" key="6">
    <source>
        <dbReference type="SAM" id="Phobius"/>
    </source>
</evidence>